<evidence type="ECO:0000313" key="2">
    <source>
        <dbReference type="EMBL" id="CAL8113521.1"/>
    </source>
</evidence>
<feature type="compositionally biased region" description="Polar residues" evidence="1">
    <location>
        <begin position="30"/>
        <end position="58"/>
    </location>
</feature>
<sequence length="293" mass="32345">MYRYKQDLTGPSRFVQPKIGAWAVSKSSTHKLTQSSQLKTETKTNLTRRPTGIGSSQKAGKGATEKPNLLGVIKAVLEDDSQDFSKRLNALEPSVTSLAQAIKVNTKSKPQRKKQSLMVTSESVAQEKMIPKSEIEFGRLLVPPIIQGEKLVTIGGYIISLQSKHEHISCMVKPRVSSDKDGLELEIKVTGCHPSEIKFEKRYNTLIVIGVNKGPPRNSDGLSTTFFTGGTTKKWSKDMTLKSLTTKKDITLPIEQPDEILEVVNIFVPKNTPLAQIYISKPDAKGRIFVKGP</sequence>
<name>A0ABP1QZ48_9HEXA</name>
<comment type="caution">
    <text evidence="2">The sequence shown here is derived from an EMBL/GenBank/DDBJ whole genome shotgun (WGS) entry which is preliminary data.</text>
</comment>
<dbReference type="Proteomes" id="UP001642540">
    <property type="component" value="Unassembled WGS sequence"/>
</dbReference>
<reference evidence="2 3" key="1">
    <citation type="submission" date="2024-08" db="EMBL/GenBank/DDBJ databases">
        <authorList>
            <person name="Cucini C."/>
            <person name="Frati F."/>
        </authorList>
    </citation>
    <scope>NUCLEOTIDE SEQUENCE [LARGE SCALE GENOMIC DNA]</scope>
</reference>
<keyword evidence="3" id="KW-1185">Reference proteome</keyword>
<dbReference type="EMBL" id="CAXLJM020000049">
    <property type="protein sequence ID" value="CAL8113521.1"/>
    <property type="molecule type" value="Genomic_DNA"/>
</dbReference>
<gene>
    <name evidence="2" type="ORF">ODALV1_LOCUS16055</name>
</gene>
<proteinExistence type="predicted"/>
<feature type="region of interest" description="Disordered" evidence="1">
    <location>
        <begin position="30"/>
        <end position="64"/>
    </location>
</feature>
<accession>A0ABP1QZ48</accession>
<organism evidence="2 3">
    <name type="scientific">Orchesella dallaii</name>
    <dbReference type="NCBI Taxonomy" id="48710"/>
    <lineage>
        <taxon>Eukaryota</taxon>
        <taxon>Metazoa</taxon>
        <taxon>Ecdysozoa</taxon>
        <taxon>Arthropoda</taxon>
        <taxon>Hexapoda</taxon>
        <taxon>Collembola</taxon>
        <taxon>Entomobryomorpha</taxon>
        <taxon>Entomobryoidea</taxon>
        <taxon>Orchesellidae</taxon>
        <taxon>Orchesellinae</taxon>
        <taxon>Orchesella</taxon>
    </lineage>
</organism>
<evidence type="ECO:0000313" key="3">
    <source>
        <dbReference type="Proteomes" id="UP001642540"/>
    </source>
</evidence>
<evidence type="ECO:0000256" key="1">
    <source>
        <dbReference type="SAM" id="MobiDB-lite"/>
    </source>
</evidence>
<protein>
    <submittedName>
        <fullName evidence="2">Uncharacterized protein</fullName>
    </submittedName>
</protein>